<comment type="domain">
    <text evidence="9">The PHD-type zinc finger mediates the binding to H3K4me3.</text>
</comment>
<accession>A0A0G4EJ53</accession>
<dbReference type="VEuPathDB" id="CryptoDB:Vbra_20454"/>
<dbReference type="InterPro" id="IPR011011">
    <property type="entry name" value="Znf_FYVE_PHD"/>
</dbReference>
<feature type="binding site" evidence="7">
    <location>
        <position position="338"/>
    </location>
    <ligand>
        <name>Zn(2+)</name>
        <dbReference type="ChEBI" id="CHEBI:29105"/>
        <label>2</label>
    </ligand>
</feature>
<dbReference type="STRING" id="1169540.A0A0G4EJ53"/>
<feature type="binding site" evidence="7">
    <location>
        <position position="317"/>
    </location>
    <ligand>
        <name>Zn(2+)</name>
        <dbReference type="ChEBI" id="CHEBI:29105"/>
        <label>1</label>
    </ligand>
</feature>
<dbReference type="OMA" id="NEERYCL"/>
<evidence type="ECO:0000259" key="12">
    <source>
        <dbReference type="PROSITE" id="PS50016"/>
    </source>
</evidence>
<evidence type="ECO:0000256" key="5">
    <source>
        <dbReference type="ARBA" id="ARBA00022833"/>
    </source>
</evidence>
<evidence type="ECO:0000313" key="13">
    <source>
        <dbReference type="EMBL" id="CEL97041.1"/>
    </source>
</evidence>
<feature type="region of interest" description="Disordered" evidence="11">
    <location>
        <begin position="162"/>
        <end position="251"/>
    </location>
</feature>
<dbReference type="AlphaFoldDB" id="A0A0G4EJ53"/>
<evidence type="ECO:0000256" key="4">
    <source>
        <dbReference type="ARBA" id="ARBA00022771"/>
    </source>
</evidence>
<evidence type="ECO:0000313" key="14">
    <source>
        <dbReference type="Proteomes" id="UP000041254"/>
    </source>
</evidence>
<reference evidence="13 14" key="1">
    <citation type="submission" date="2014-11" db="EMBL/GenBank/DDBJ databases">
        <authorList>
            <person name="Zhu J."/>
            <person name="Qi W."/>
            <person name="Song R."/>
        </authorList>
    </citation>
    <scope>NUCLEOTIDE SEQUENCE [LARGE SCALE GENOMIC DNA]</scope>
</reference>
<comment type="subcellular location">
    <subcellularLocation>
        <location evidence="1 9">Nucleus</location>
    </subcellularLocation>
</comment>
<dbReference type="EMBL" id="CDMY01000252">
    <property type="protein sequence ID" value="CEL97041.1"/>
    <property type="molecule type" value="Genomic_DNA"/>
</dbReference>
<feature type="binding site" evidence="7">
    <location>
        <position position="291"/>
    </location>
    <ligand>
        <name>Zn(2+)</name>
        <dbReference type="ChEBI" id="CHEBI:29105"/>
        <label>1</label>
    </ligand>
</feature>
<evidence type="ECO:0000256" key="6">
    <source>
        <dbReference type="ARBA" id="ARBA00023242"/>
    </source>
</evidence>
<dbReference type="Pfam" id="PF00628">
    <property type="entry name" value="PHD"/>
    <property type="match status" value="1"/>
</dbReference>
<feature type="binding site" evidence="7">
    <location>
        <position position="320"/>
    </location>
    <ligand>
        <name>Zn(2+)</name>
        <dbReference type="ChEBI" id="CHEBI:29105"/>
        <label>1</label>
    </ligand>
</feature>
<dbReference type="GO" id="GO:0006325">
    <property type="term" value="P:chromatin organization"/>
    <property type="evidence" value="ECO:0007669"/>
    <property type="project" value="UniProtKB-KW"/>
</dbReference>
<dbReference type="InterPro" id="IPR028651">
    <property type="entry name" value="ING_fam"/>
</dbReference>
<dbReference type="Proteomes" id="UP000041254">
    <property type="component" value="Unassembled WGS sequence"/>
</dbReference>
<evidence type="ECO:0000256" key="7">
    <source>
        <dbReference type="PIRSR" id="PIRSR628651-51"/>
    </source>
</evidence>
<feature type="binding site" evidence="7">
    <location>
        <position position="312"/>
    </location>
    <ligand>
        <name>Zn(2+)</name>
        <dbReference type="ChEBI" id="CHEBI:29105"/>
        <label>2</label>
    </ligand>
</feature>
<feature type="compositionally biased region" description="Gly residues" evidence="11">
    <location>
        <begin position="162"/>
        <end position="173"/>
    </location>
</feature>
<dbReference type="CDD" id="cd16857">
    <property type="entry name" value="ING_ING1_2"/>
    <property type="match status" value="1"/>
</dbReference>
<dbReference type="InterPro" id="IPR019787">
    <property type="entry name" value="Znf_PHD-finger"/>
</dbReference>
<organism evidence="13 14">
    <name type="scientific">Vitrella brassicaformis (strain CCMP3155)</name>
    <dbReference type="NCBI Taxonomy" id="1169540"/>
    <lineage>
        <taxon>Eukaryota</taxon>
        <taxon>Sar</taxon>
        <taxon>Alveolata</taxon>
        <taxon>Colpodellida</taxon>
        <taxon>Vitrellaceae</taxon>
        <taxon>Vitrella</taxon>
    </lineage>
</organism>
<keyword evidence="3 7" id="KW-0479">Metal-binding</keyword>
<gene>
    <name evidence="13" type="ORF">Vbra_20454</name>
</gene>
<evidence type="ECO:0000256" key="9">
    <source>
        <dbReference type="RuleBase" id="RU361213"/>
    </source>
</evidence>
<dbReference type="PROSITE" id="PS01359">
    <property type="entry name" value="ZF_PHD_1"/>
    <property type="match status" value="1"/>
</dbReference>
<evidence type="ECO:0000256" key="3">
    <source>
        <dbReference type="ARBA" id="ARBA00022723"/>
    </source>
</evidence>
<feature type="compositionally biased region" description="Basic residues" evidence="11">
    <location>
        <begin position="183"/>
        <end position="195"/>
    </location>
</feature>
<dbReference type="InParanoid" id="A0A0G4EJ53"/>
<dbReference type="SUPFAM" id="SSF57903">
    <property type="entry name" value="FYVE/PHD zinc finger"/>
    <property type="match status" value="1"/>
</dbReference>
<evidence type="ECO:0000256" key="2">
    <source>
        <dbReference type="ARBA" id="ARBA00010210"/>
    </source>
</evidence>
<dbReference type="Pfam" id="PF12998">
    <property type="entry name" value="ING"/>
    <property type="match status" value="1"/>
</dbReference>
<sequence>MYSSPATQNEAQDLYENFIEELAPLPGWITRNLALVRDLDRKANIVNNQLETAQNEYLSALRDYTKDDKSRAKRDLDQTGQAFRQEDLSRIAELQMTKRAHQEEKLRVVEKMASLLHFYQNKLKNINRELGQWRQAPPEEGMLPLEGVKRERDEVASLVAGAAGGSVGGGGSSVAGDVDGPAHKRAKPRPSKRSKQLAGVGAASAAGASSFLAPPPPGIEPPPGSPFPPLLDDDDKPLNTNSQQSRKGRAQAATAAAAQVQVKTEVPLAPGEEGLPVEGGVAQQETAADVCPVCGQVSHTSSQNMVGCDGPCGRWFHDVCVNLSPDVPLPEEWFCPDCIKKQGKAGGRSGAGTPAPPGMPSHAEAETTGYTNVSERPSRSSHGGSRVKRERTGGSHKSSKRKSGM</sequence>
<feature type="binding site" evidence="7">
    <location>
        <position position="294"/>
    </location>
    <ligand>
        <name>Zn(2+)</name>
        <dbReference type="ChEBI" id="CHEBI:29105"/>
        <label>1</label>
    </ligand>
</feature>
<evidence type="ECO:0000256" key="11">
    <source>
        <dbReference type="SAM" id="MobiDB-lite"/>
    </source>
</evidence>
<dbReference type="PANTHER" id="PTHR10333">
    <property type="entry name" value="INHIBITOR OF GROWTH PROTEIN"/>
    <property type="match status" value="1"/>
</dbReference>
<dbReference type="Gene3D" id="3.30.40.10">
    <property type="entry name" value="Zinc/RING finger domain, C3HC4 (zinc finger)"/>
    <property type="match status" value="1"/>
</dbReference>
<feature type="coiled-coil region" evidence="10">
    <location>
        <begin position="109"/>
        <end position="136"/>
    </location>
</feature>
<feature type="region of interest" description="Disordered" evidence="11">
    <location>
        <begin position="344"/>
        <end position="405"/>
    </location>
</feature>
<comment type="similarity">
    <text evidence="2 9">Belongs to the ING family.</text>
</comment>
<protein>
    <recommendedName>
        <fullName evidence="9">Inhibitor of growth protein</fullName>
    </recommendedName>
</protein>
<keyword evidence="6 9" id="KW-0539">Nucleus</keyword>
<feature type="compositionally biased region" description="Polar residues" evidence="11">
    <location>
        <begin position="368"/>
        <end position="383"/>
    </location>
</feature>
<dbReference type="Gene3D" id="6.10.140.1740">
    <property type="match status" value="1"/>
</dbReference>
<feature type="compositionally biased region" description="Pro residues" evidence="11">
    <location>
        <begin position="213"/>
        <end position="229"/>
    </location>
</feature>
<dbReference type="InterPro" id="IPR013083">
    <property type="entry name" value="Znf_RING/FYVE/PHD"/>
</dbReference>
<feature type="binding site" evidence="7">
    <location>
        <position position="308"/>
    </location>
    <ligand>
        <name>Zn(2+)</name>
        <dbReference type="ChEBI" id="CHEBI:29105"/>
        <label>2</label>
    </ligand>
</feature>
<feature type="binding site" evidence="7">
    <location>
        <position position="335"/>
    </location>
    <ligand>
        <name>Zn(2+)</name>
        <dbReference type="ChEBI" id="CHEBI:29105"/>
        <label>2</label>
    </ligand>
</feature>
<keyword evidence="14" id="KW-1185">Reference proteome</keyword>
<proteinExistence type="inferred from homology"/>
<feature type="domain" description="PHD-type" evidence="12">
    <location>
        <begin position="288"/>
        <end position="341"/>
    </location>
</feature>
<comment type="function">
    <text evidence="9">Component of an histone acetyltransferase complex.</text>
</comment>
<evidence type="ECO:0000256" key="8">
    <source>
        <dbReference type="PROSITE-ProRule" id="PRU00146"/>
    </source>
</evidence>
<dbReference type="GO" id="GO:0005634">
    <property type="term" value="C:nucleus"/>
    <property type="evidence" value="ECO:0007669"/>
    <property type="project" value="UniProtKB-SubCell"/>
</dbReference>
<keyword evidence="4 8" id="KW-0863">Zinc-finger</keyword>
<evidence type="ECO:0000256" key="10">
    <source>
        <dbReference type="SAM" id="Coils"/>
    </source>
</evidence>
<dbReference type="InterPro" id="IPR001965">
    <property type="entry name" value="Znf_PHD"/>
</dbReference>
<evidence type="ECO:0000256" key="1">
    <source>
        <dbReference type="ARBA" id="ARBA00004123"/>
    </source>
</evidence>
<feature type="compositionally biased region" description="Low complexity" evidence="11">
    <location>
        <begin position="198"/>
        <end position="212"/>
    </location>
</feature>
<dbReference type="InterPro" id="IPR019786">
    <property type="entry name" value="Zinc_finger_PHD-type_CS"/>
</dbReference>
<dbReference type="PROSITE" id="PS50016">
    <property type="entry name" value="ZF_PHD_2"/>
    <property type="match status" value="1"/>
</dbReference>
<keyword evidence="9" id="KW-0156">Chromatin regulator</keyword>
<comment type="subunit">
    <text evidence="9">Component of an histone acetyltransferase complex. Interacts with H3K4me3 and to a lesser extent with H3K4me2.</text>
</comment>
<dbReference type="SMART" id="SM00249">
    <property type="entry name" value="PHD"/>
    <property type="match status" value="1"/>
</dbReference>
<dbReference type="OrthoDB" id="5411773at2759"/>
<dbReference type="InterPro" id="IPR024610">
    <property type="entry name" value="ING_N_histone-binding"/>
</dbReference>
<keyword evidence="10" id="KW-0175">Coiled coil</keyword>
<name>A0A0G4EJ53_VITBC</name>
<keyword evidence="5 7" id="KW-0862">Zinc</keyword>
<dbReference type="GO" id="GO:0008270">
    <property type="term" value="F:zinc ion binding"/>
    <property type="evidence" value="ECO:0007669"/>
    <property type="project" value="UniProtKB-KW"/>
</dbReference>
<dbReference type="SMART" id="SM01408">
    <property type="entry name" value="ING"/>
    <property type="match status" value="1"/>
</dbReference>